<keyword evidence="1" id="KW-0808">Transferase</keyword>
<accession>A0ACB7V7T1</accession>
<gene>
    <name evidence="1" type="ORF">IHE45_11G080300</name>
</gene>
<keyword evidence="1" id="KW-0723">Serine/threonine-protein kinase</keyword>
<organism evidence="1 2">
    <name type="scientific">Dioscorea alata</name>
    <name type="common">Purple yam</name>
    <dbReference type="NCBI Taxonomy" id="55571"/>
    <lineage>
        <taxon>Eukaryota</taxon>
        <taxon>Viridiplantae</taxon>
        <taxon>Streptophyta</taxon>
        <taxon>Embryophyta</taxon>
        <taxon>Tracheophyta</taxon>
        <taxon>Spermatophyta</taxon>
        <taxon>Magnoliopsida</taxon>
        <taxon>Liliopsida</taxon>
        <taxon>Dioscoreales</taxon>
        <taxon>Dioscoreaceae</taxon>
        <taxon>Dioscorea</taxon>
    </lineage>
</organism>
<dbReference type="Proteomes" id="UP000827976">
    <property type="component" value="Chromosome 11"/>
</dbReference>
<proteinExistence type="predicted"/>
<dbReference type="EC" id="2.7.11.1" evidence="1"/>
<sequence>MALLDFKKHIKDPNNKLSSWAGQDCCSWAGVHCDNQTSNIIALELGWYLQGGEISASLLQLQHLKHLDLSGNFFFGSPIPSFISQFKELRYLNLSGAGFDGPIPSSFGNLSNLSNNFNAAKNEHDFQWLSHLTSLQHFYMSFTALGNSSTSMFLALNKLPSINEIHLDNCEIEKFPHSIPHLNFSVLSFLDLSYNHIDFSEVSWVFSLKSLRYLDLSRNDLDRDRLFSSPDPFRTAILPENSGQPSKLSIPESMGNLCSLQTLDLSYLSINKRLAELEDVFSGCLKDSLTHLYLRGVYVKGEIPDWVGNIENLKVLDLSNNILSGSLPSSLARLSSLEKLLISSNELNGTLPEEIGKLAELVNLDLSDNQLHGAISEAHFAQLEKLDMLDLSLNSMVFNVSSDWVPPFLLQGLSISNCSVGPEFPTWLQRQHKLNTLAMSHAGISDTIPDWLGNLTAHNLAVLDLSHNQIEGIIPKSFNFTNMYRIDLSSNQFYGPLPEFAGSSMVYIDLSNNSFSGPIPPNIIDELNPVFLLSLSMNKLSGSIPSSFCQKRGLEVINASKNQISGELPDCWSNLSKISDMNLANNNISGSIPSSICRLPDLRTLALSHNAMLGELPVSMKDCSLLAGLDLSYNNFTGRIPNWVGQNLSSLSVLILKSNTFTDNIPEEISQLEYLQIIDLSNNNLSGSVPKVLGNITTMQRTPENTHFLRLIYGVGQTISLSFNQREDDYNTDFVPYVKYIDLSINNLSGSIPEELASLYGLQGLNLSGNMLEGEIPNKLGTMRQLQSLDLSRNKLSGSIPSTLANLTFLSLFNVSHNNLSGRIPLGNQFNTFTDPSIYTGNHLCGFPLSDNCTKDGGTTKEGPKDDEPQMDEDDDDILWLYIGSLSGFAFGSSVVWVVLALKKKWRHAYFRSADNTYNKIDVFVVVRFRRMKKKFIPNN</sequence>
<comment type="caution">
    <text evidence="1">The sequence shown here is derived from an EMBL/GenBank/DDBJ whole genome shotgun (WGS) entry which is preliminary data.</text>
</comment>
<protein>
    <submittedName>
        <fullName evidence="1">Non-specific serine/threonine protein kinase protein</fullName>
        <ecNumber evidence="1">2.7.11.1</ecNumber>
    </submittedName>
</protein>
<evidence type="ECO:0000313" key="1">
    <source>
        <dbReference type="EMBL" id="KAH7669472.1"/>
    </source>
</evidence>
<dbReference type="EMBL" id="CM037021">
    <property type="protein sequence ID" value="KAH7669472.1"/>
    <property type="molecule type" value="Genomic_DNA"/>
</dbReference>
<name>A0ACB7V7T1_DIOAL</name>
<reference evidence="2" key="1">
    <citation type="journal article" date="2022" name="Nat. Commun.">
        <title>Chromosome evolution and the genetic basis of agronomically important traits in greater yam.</title>
        <authorList>
            <person name="Bredeson J.V."/>
            <person name="Lyons J.B."/>
            <person name="Oniyinde I.O."/>
            <person name="Okereke N.R."/>
            <person name="Kolade O."/>
            <person name="Nnabue I."/>
            <person name="Nwadili C.O."/>
            <person name="Hribova E."/>
            <person name="Parker M."/>
            <person name="Nwogha J."/>
            <person name="Shu S."/>
            <person name="Carlson J."/>
            <person name="Kariba R."/>
            <person name="Muthemba S."/>
            <person name="Knop K."/>
            <person name="Barton G.J."/>
            <person name="Sherwood A.V."/>
            <person name="Lopez-Montes A."/>
            <person name="Asiedu R."/>
            <person name="Jamnadass R."/>
            <person name="Muchugi A."/>
            <person name="Goodstein D."/>
            <person name="Egesi C.N."/>
            <person name="Featherston J."/>
            <person name="Asfaw A."/>
            <person name="Simpson G.G."/>
            <person name="Dolezel J."/>
            <person name="Hendre P.S."/>
            <person name="Van Deynze A."/>
            <person name="Kumar P.L."/>
            <person name="Obidiegwu J.E."/>
            <person name="Bhattacharjee R."/>
            <person name="Rokhsar D.S."/>
        </authorList>
    </citation>
    <scope>NUCLEOTIDE SEQUENCE [LARGE SCALE GENOMIC DNA]</scope>
    <source>
        <strain evidence="2">cv. TDa95/00328</strain>
    </source>
</reference>
<evidence type="ECO:0000313" key="2">
    <source>
        <dbReference type="Proteomes" id="UP000827976"/>
    </source>
</evidence>
<keyword evidence="2" id="KW-1185">Reference proteome</keyword>
<keyword evidence="1" id="KW-0418">Kinase</keyword>